<dbReference type="GO" id="GO:0071846">
    <property type="term" value="P:actin filament debranching"/>
    <property type="evidence" value="ECO:0007669"/>
    <property type="project" value="InterPro"/>
</dbReference>
<reference evidence="8" key="2">
    <citation type="submission" date="2017-10" db="EMBL/GenBank/DDBJ databases">
        <title>Ladona fulva Genome sequencing and assembly.</title>
        <authorList>
            <person name="Murali S."/>
            <person name="Richards S."/>
            <person name="Bandaranaike D."/>
            <person name="Bellair M."/>
            <person name="Blankenburg K."/>
            <person name="Chao H."/>
            <person name="Dinh H."/>
            <person name="Doddapaneni H."/>
            <person name="Dugan-Rocha S."/>
            <person name="Elkadiri S."/>
            <person name="Gnanaolivu R."/>
            <person name="Hernandez B."/>
            <person name="Skinner E."/>
            <person name="Javaid M."/>
            <person name="Lee S."/>
            <person name="Li M."/>
            <person name="Ming W."/>
            <person name="Munidasa M."/>
            <person name="Muniz J."/>
            <person name="Nguyen L."/>
            <person name="Hughes D."/>
            <person name="Osuji N."/>
            <person name="Pu L.-L."/>
            <person name="Puazo M."/>
            <person name="Qu C."/>
            <person name="Quiroz J."/>
            <person name="Raj R."/>
            <person name="Weissenberger G."/>
            <person name="Xin Y."/>
            <person name="Zou X."/>
            <person name="Han Y."/>
            <person name="Worley K."/>
            <person name="Muzny D."/>
            <person name="Gibbs R."/>
        </authorList>
    </citation>
    <scope>NUCLEOTIDE SEQUENCE</scope>
    <source>
        <strain evidence="8">Sampled in the wild</strain>
    </source>
</reference>
<dbReference type="GO" id="GO:0071933">
    <property type="term" value="F:Arp2/3 complex binding"/>
    <property type="evidence" value="ECO:0007669"/>
    <property type="project" value="InterPro"/>
</dbReference>
<evidence type="ECO:0000256" key="1">
    <source>
        <dbReference type="ARBA" id="ARBA00004123"/>
    </source>
</evidence>
<evidence type="ECO:0000256" key="4">
    <source>
        <dbReference type="ARBA" id="ARBA00022490"/>
    </source>
</evidence>
<evidence type="ECO:0000313" key="8">
    <source>
        <dbReference type="EMBL" id="KAG8227335.1"/>
    </source>
</evidence>
<keyword evidence="4" id="KW-0963">Cytoplasm</keyword>
<reference evidence="8" key="1">
    <citation type="submission" date="2013-04" db="EMBL/GenBank/DDBJ databases">
        <authorList>
            <person name="Qu J."/>
            <person name="Murali S.C."/>
            <person name="Bandaranaike D."/>
            <person name="Bellair M."/>
            <person name="Blankenburg K."/>
            <person name="Chao H."/>
            <person name="Dinh H."/>
            <person name="Doddapaneni H."/>
            <person name="Downs B."/>
            <person name="Dugan-Rocha S."/>
            <person name="Elkadiri S."/>
            <person name="Gnanaolivu R.D."/>
            <person name="Hernandez B."/>
            <person name="Javaid M."/>
            <person name="Jayaseelan J.C."/>
            <person name="Lee S."/>
            <person name="Li M."/>
            <person name="Ming W."/>
            <person name="Munidasa M."/>
            <person name="Muniz J."/>
            <person name="Nguyen L."/>
            <person name="Ongeri F."/>
            <person name="Osuji N."/>
            <person name="Pu L.-L."/>
            <person name="Puazo M."/>
            <person name="Qu C."/>
            <person name="Quiroz J."/>
            <person name="Raj R."/>
            <person name="Weissenberger G."/>
            <person name="Xin Y."/>
            <person name="Zou X."/>
            <person name="Han Y."/>
            <person name="Richards S."/>
            <person name="Worley K."/>
            <person name="Muzny D."/>
            <person name="Gibbs R."/>
        </authorList>
    </citation>
    <scope>NUCLEOTIDE SEQUENCE</scope>
    <source>
        <strain evidence="8">Sampled in the wild</strain>
    </source>
</reference>
<evidence type="ECO:0000256" key="3">
    <source>
        <dbReference type="ARBA" id="ARBA00010055"/>
    </source>
</evidence>
<dbReference type="InterPro" id="IPR011171">
    <property type="entry name" value="GMF"/>
</dbReference>
<dbReference type="Pfam" id="PF00241">
    <property type="entry name" value="Cofilin_ADF"/>
    <property type="match status" value="1"/>
</dbReference>
<comment type="subcellular location">
    <subcellularLocation>
        <location evidence="2">Cytoplasm</location>
    </subcellularLocation>
    <subcellularLocation>
        <location evidence="1">Nucleus</location>
    </subcellularLocation>
</comment>
<dbReference type="PIRSF" id="PIRSF001788">
    <property type="entry name" value="GMF-beta"/>
    <property type="match status" value="1"/>
</dbReference>
<dbReference type="InterPro" id="IPR002108">
    <property type="entry name" value="ADF-H"/>
</dbReference>
<dbReference type="Gene3D" id="3.40.20.10">
    <property type="entry name" value="Severin"/>
    <property type="match status" value="1"/>
</dbReference>
<dbReference type="GO" id="GO:0003779">
    <property type="term" value="F:actin binding"/>
    <property type="evidence" value="ECO:0007669"/>
    <property type="project" value="InterPro"/>
</dbReference>
<dbReference type="FunFam" id="3.40.20.10:FF:000026">
    <property type="entry name" value="Glia maturation factor"/>
    <property type="match status" value="1"/>
</dbReference>
<gene>
    <name evidence="8" type="ORF">J437_LFUL003324</name>
</gene>
<organism evidence="8 9">
    <name type="scientific">Ladona fulva</name>
    <name type="common">Scarce chaser dragonfly</name>
    <name type="synonym">Libellula fulva</name>
    <dbReference type="NCBI Taxonomy" id="123851"/>
    <lineage>
        <taxon>Eukaryota</taxon>
        <taxon>Metazoa</taxon>
        <taxon>Ecdysozoa</taxon>
        <taxon>Arthropoda</taxon>
        <taxon>Hexapoda</taxon>
        <taxon>Insecta</taxon>
        <taxon>Pterygota</taxon>
        <taxon>Palaeoptera</taxon>
        <taxon>Odonata</taxon>
        <taxon>Epiprocta</taxon>
        <taxon>Anisoptera</taxon>
        <taxon>Libelluloidea</taxon>
        <taxon>Libellulidae</taxon>
        <taxon>Ladona</taxon>
    </lineage>
</organism>
<dbReference type="CDD" id="cd11283">
    <property type="entry name" value="ADF_GMF-beta_like"/>
    <property type="match status" value="1"/>
</dbReference>
<evidence type="ECO:0000256" key="2">
    <source>
        <dbReference type="ARBA" id="ARBA00004496"/>
    </source>
</evidence>
<evidence type="ECO:0000313" key="9">
    <source>
        <dbReference type="Proteomes" id="UP000792457"/>
    </source>
</evidence>
<dbReference type="EMBL" id="KZ308321">
    <property type="protein sequence ID" value="KAG8227335.1"/>
    <property type="molecule type" value="Genomic_DNA"/>
</dbReference>
<dbReference type="PANTHER" id="PTHR11249:SF2">
    <property type="entry name" value="GLIA MATURATION FACTOR"/>
    <property type="match status" value="1"/>
</dbReference>
<dbReference type="AlphaFoldDB" id="A0A8K0K2X1"/>
<evidence type="ECO:0000259" key="7">
    <source>
        <dbReference type="PROSITE" id="PS51263"/>
    </source>
</evidence>
<comment type="caution">
    <text evidence="8">The sequence shown here is derived from an EMBL/GenBank/DDBJ whole genome shotgun (WGS) entry which is preliminary data.</text>
</comment>
<keyword evidence="5" id="KW-0539">Nucleus</keyword>
<dbReference type="SMART" id="SM00102">
    <property type="entry name" value="ADF"/>
    <property type="match status" value="1"/>
</dbReference>
<dbReference type="SUPFAM" id="SSF55753">
    <property type="entry name" value="Actin depolymerizing proteins"/>
    <property type="match status" value="1"/>
</dbReference>
<dbReference type="GO" id="GO:0034316">
    <property type="term" value="P:negative regulation of Arp2/3 complex-mediated actin nucleation"/>
    <property type="evidence" value="ECO:0007669"/>
    <property type="project" value="TreeGrafter"/>
</dbReference>
<dbReference type="InterPro" id="IPR029006">
    <property type="entry name" value="ADF-H/Gelsolin-like_dom_sf"/>
</dbReference>
<keyword evidence="9" id="KW-1185">Reference proteome</keyword>
<dbReference type="Proteomes" id="UP000792457">
    <property type="component" value="Unassembled WGS sequence"/>
</dbReference>
<evidence type="ECO:0000256" key="5">
    <source>
        <dbReference type="ARBA" id="ARBA00023242"/>
    </source>
</evidence>
<name>A0A8K0K2X1_LADFU</name>
<evidence type="ECO:0000256" key="6">
    <source>
        <dbReference type="PIRNR" id="PIRNR001788"/>
    </source>
</evidence>
<dbReference type="GO" id="GO:0005634">
    <property type="term" value="C:nucleus"/>
    <property type="evidence" value="ECO:0007669"/>
    <property type="project" value="UniProtKB-SubCell"/>
</dbReference>
<protein>
    <recommendedName>
        <fullName evidence="7">ADF-H domain-containing protein</fullName>
    </recommendedName>
</protein>
<dbReference type="GO" id="GO:0030864">
    <property type="term" value="C:cortical actin cytoskeleton"/>
    <property type="evidence" value="ECO:0007669"/>
    <property type="project" value="TreeGrafter"/>
</dbReference>
<sequence>MSHGVKVCDISSDVKQALEKFRFRKDKTNAALIMKVDREKQLICVDELLEDVSVDELRETLPEHQPRYVVFSYKMEHGDGRISYPMSFIYITPRDSQIELQIMYAGTKMALQKEAGLTRTYEIRELEEFTEEWLKEKLSRT</sequence>
<dbReference type="OrthoDB" id="3919494at2759"/>
<comment type="similarity">
    <text evidence="3 6">Belongs to the actin-binding proteins ADF family. GMF subfamily.</text>
</comment>
<proteinExistence type="inferred from homology"/>
<accession>A0A8K0K2X1</accession>
<feature type="domain" description="ADF-H" evidence="7">
    <location>
        <begin position="4"/>
        <end position="139"/>
    </location>
</feature>
<dbReference type="PANTHER" id="PTHR11249">
    <property type="entry name" value="GLIAL FACTOR NATURATION FACTOR"/>
    <property type="match status" value="1"/>
</dbReference>
<dbReference type="PROSITE" id="PS51263">
    <property type="entry name" value="ADF_H"/>
    <property type="match status" value="1"/>
</dbReference>